<evidence type="ECO:0000313" key="2">
    <source>
        <dbReference type="Proteomes" id="UP000658720"/>
    </source>
</evidence>
<reference evidence="1 2" key="1">
    <citation type="submission" date="2020-10" db="EMBL/GenBank/DDBJ databases">
        <authorList>
            <person name="Castelo-Branco R."/>
            <person name="Eusebio N."/>
            <person name="Adriana R."/>
            <person name="Vieira A."/>
            <person name="Brugerolle De Fraissinette N."/>
            <person name="Rezende De Castro R."/>
            <person name="Schneider M.P."/>
            <person name="Vasconcelos V."/>
            <person name="Leao P.N."/>
        </authorList>
    </citation>
    <scope>NUCLEOTIDE SEQUENCE [LARGE SCALE GENOMIC DNA]</scope>
    <source>
        <strain evidence="1 2">LEGE 00031</strain>
    </source>
</reference>
<gene>
    <name evidence="1" type="ORF">IQ217_18670</name>
</gene>
<protein>
    <submittedName>
        <fullName evidence="1">Uncharacterized protein</fullName>
    </submittedName>
</protein>
<keyword evidence="2" id="KW-1185">Reference proteome</keyword>
<evidence type="ECO:0000313" key="1">
    <source>
        <dbReference type="EMBL" id="MBE9255811.1"/>
    </source>
</evidence>
<comment type="caution">
    <text evidence="1">The sequence shown here is derived from an EMBL/GenBank/DDBJ whole genome shotgun (WGS) entry which is preliminary data.</text>
</comment>
<organism evidence="1 2">
    <name type="scientific">Synechocystis salina LEGE 00031</name>
    <dbReference type="NCBI Taxonomy" id="1828736"/>
    <lineage>
        <taxon>Bacteria</taxon>
        <taxon>Bacillati</taxon>
        <taxon>Cyanobacteriota</taxon>
        <taxon>Cyanophyceae</taxon>
        <taxon>Synechococcales</taxon>
        <taxon>Merismopediaceae</taxon>
        <taxon>Synechocystis</taxon>
    </lineage>
</organism>
<proteinExistence type="predicted"/>
<dbReference type="Proteomes" id="UP000658720">
    <property type="component" value="Unassembled WGS sequence"/>
</dbReference>
<sequence length="203" mass="24308">MLFFQHVTIQLQQNVSKLNKSAITINHSLFDQDTFEETLSICKEALDNIDRNTHYKDADYWGLYEAIEIFLYGGLNPNLDDGDFWGIQGEQGFDYVWEDMCQTYFFKKNFNPIQNDFNKICFADTDIPIVGYKNNRIRSSRHHRQESEQNRVGCWENKHGDQWLYQKRNPEISHPNNGKPLYWRELFCIEWDLKARIFPDTQY</sequence>
<dbReference type="EMBL" id="JADEVV010000106">
    <property type="protein sequence ID" value="MBE9255811.1"/>
    <property type="molecule type" value="Genomic_DNA"/>
</dbReference>
<accession>A0ABR9VWS8</accession>
<dbReference type="RefSeq" id="WP_194021422.1">
    <property type="nucleotide sequence ID" value="NZ_JADEVV010000106.1"/>
</dbReference>
<name>A0ABR9VWS8_9SYNC</name>